<organism evidence="4">
    <name type="scientific">Lygus hesperus</name>
    <name type="common">Western plant bug</name>
    <dbReference type="NCBI Taxonomy" id="30085"/>
    <lineage>
        <taxon>Eukaryota</taxon>
        <taxon>Metazoa</taxon>
        <taxon>Ecdysozoa</taxon>
        <taxon>Arthropoda</taxon>
        <taxon>Hexapoda</taxon>
        <taxon>Insecta</taxon>
        <taxon>Pterygota</taxon>
        <taxon>Neoptera</taxon>
        <taxon>Paraneoptera</taxon>
        <taxon>Hemiptera</taxon>
        <taxon>Heteroptera</taxon>
        <taxon>Panheteroptera</taxon>
        <taxon>Cimicomorpha</taxon>
        <taxon>Miridae</taxon>
        <taxon>Mirini</taxon>
        <taxon>Lygus</taxon>
    </lineage>
</organism>
<evidence type="ECO:0000259" key="3">
    <source>
        <dbReference type="PROSITE" id="PS00624"/>
    </source>
</evidence>
<sequence>MNNTTNSGYFFLGNTAFTSLIRTYETILTASVALYDNSEVNPNLRAINVPTSELLSEYDFIIVGAGSAGNVVANRLTEISGWTVLLLEAGFDESVVSDTPLLNPNLRNTIYSWNYTSVYQPNACQDLNGYCDMARGRGIGGSSTFNDFVWVRGNRGDYNGWAALGNHGWSYKEVLPYFIRMEDNRDPFVSNSPYHGTGGPITVSRSPYVTPLAMLYVDAAEEMGYPNVDVDGESQIGFQIHRGPIRNGMRCSTGRGYIRPIRNRTNLHVAEGAFVTKINLDSTKTVTGVTFTRNGVTTTIKAKNEVILSAGAVNSPQILMLSGIGPVNHLQQLGIPLVQNLSVGNNLQDHYGTTILFKINASLSITLENSFDQPSTLCQYLQNQSGPLTSQQGIESEGFYFNNYTFPALGYPDSGLAYGSYWPTNGTNLYYVMPYFGHPTSRGTVRLADKNPMTPPLIDPQYLVTNNDLEQSCSTHKFPFFMTNTKALSAIGAEYAQSYTPKCVYPGRVTDNFIVCLNSYYGSSLNHLSGTCKMGPSSDPEAVVDPRLRVHGVKGLRVVDASIMPFLPVANIIQPTIMIGERASDLIKEDYGAPTNPLPQIPISASANYKSLSNTITL</sequence>
<feature type="binding site" evidence="2">
    <location>
        <begin position="146"/>
        <end position="149"/>
    </location>
    <ligand>
        <name>FAD</name>
        <dbReference type="ChEBI" id="CHEBI:57692"/>
    </ligand>
</feature>
<dbReference type="PROSITE" id="PS00624">
    <property type="entry name" value="GMC_OXRED_2"/>
    <property type="match status" value="1"/>
</dbReference>
<comment type="cofactor">
    <cofactor evidence="2">
        <name>FAD</name>
        <dbReference type="ChEBI" id="CHEBI:57692"/>
    </cofactor>
</comment>
<dbReference type="GO" id="GO:0050660">
    <property type="term" value="F:flavin adenine dinucleotide binding"/>
    <property type="evidence" value="ECO:0007669"/>
    <property type="project" value="InterPro"/>
</dbReference>
<feature type="binding site" evidence="2">
    <location>
        <position position="275"/>
    </location>
    <ligand>
        <name>FAD</name>
        <dbReference type="ChEBI" id="CHEBI:57692"/>
    </ligand>
</feature>
<gene>
    <name evidence="4" type="primary">Gld_1</name>
    <name evidence="4" type="ORF">g.87063</name>
</gene>
<evidence type="ECO:0000313" key="4">
    <source>
        <dbReference type="EMBL" id="JAP96905.1"/>
    </source>
</evidence>
<protein>
    <submittedName>
        <fullName evidence="4">Glucose dehydrogenase [acceptor]</fullName>
    </submittedName>
</protein>
<dbReference type="PANTHER" id="PTHR11552">
    <property type="entry name" value="GLUCOSE-METHANOL-CHOLINE GMC OXIDOREDUCTASE"/>
    <property type="match status" value="1"/>
</dbReference>
<dbReference type="SUPFAM" id="SSF51905">
    <property type="entry name" value="FAD/NAD(P)-binding domain"/>
    <property type="match status" value="1"/>
</dbReference>
<reference evidence="4" key="1">
    <citation type="journal article" date="2016" name="Gigascience">
        <title>De novo construction of an expanded transcriptome assembly for the western tarnished plant bug, Lygus hesperus.</title>
        <authorList>
            <person name="Tassone E.E."/>
            <person name="Geib S.M."/>
            <person name="Hall B."/>
            <person name="Fabrick J.A."/>
            <person name="Brent C.S."/>
            <person name="Hull J.J."/>
        </authorList>
    </citation>
    <scope>NUCLEOTIDE SEQUENCE</scope>
</reference>
<dbReference type="GO" id="GO:0016614">
    <property type="term" value="F:oxidoreductase activity, acting on CH-OH group of donors"/>
    <property type="evidence" value="ECO:0007669"/>
    <property type="project" value="InterPro"/>
</dbReference>
<dbReference type="PIRSF" id="PIRSF000137">
    <property type="entry name" value="Alcohol_oxidase"/>
    <property type="match status" value="1"/>
</dbReference>
<proteinExistence type="inferred from homology"/>
<accession>A0A146KN60</accession>
<dbReference type="Gene3D" id="3.30.560.10">
    <property type="entry name" value="Glucose Oxidase, domain 3"/>
    <property type="match status" value="1"/>
</dbReference>
<keyword evidence="2" id="KW-0285">Flavoprotein</keyword>
<dbReference type="AlphaFoldDB" id="A0A146KN60"/>
<dbReference type="SUPFAM" id="SSF54373">
    <property type="entry name" value="FAD-linked reductases, C-terminal domain"/>
    <property type="match status" value="1"/>
</dbReference>
<dbReference type="InterPro" id="IPR000172">
    <property type="entry name" value="GMC_OxRdtase_N"/>
</dbReference>
<dbReference type="InterPro" id="IPR012132">
    <property type="entry name" value="GMC_OxRdtase"/>
</dbReference>
<feature type="domain" description="Glucose-methanol-choline oxidoreductase N-terminal" evidence="3">
    <location>
        <begin position="311"/>
        <end position="325"/>
    </location>
</feature>
<name>A0A146KN60_LYGHE</name>
<dbReference type="Gene3D" id="3.50.50.60">
    <property type="entry name" value="FAD/NAD(P)-binding domain"/>
    <property type="match status" value="1"/>
</dbReference>
<keyword evidence="2" id="KW-0274">FAD</keyword>
<dbReference type="InterPro" id="IPR036188">
    <property type="entry name" value="FAD/NAD-bd_sf"/>
</dbReference>
<evidence type="ECO:0000256" key="1">
    <source>
        <dbReference type="ARBA" id="ARBA00010790"/>
    </source>
</evidence>
<dbReference type="Pfam" id="PF00732">
    <property type="entry name" value="GMC_oxred_N"/>
    <property type="match status" value="1"/>
</dbReference>
<dbReference type="InterPro" id="IPR007867">
    <property type="entry name" value="GMC_OxRtase_C"/>
</dbReference>
<evidence type="ECO:0000256" key="2">
    <source>
        <dbReference type="PIRSR" id="PIRSR000137-2"/>
    </source>
</evidence>
<dbReference type="Pfam" id="PF05199">
    <property type="entry name" value="GMC_oxred_C"/>
    <property type="match status" value="1"/>
</dbReference>
<dbReference type="EMBL" id="GDHC01021723">
    <property type="protein sequence ID" value="JAP96905.1"/>
    <property type="molecule type" value="Transcribed_RNA"/>
</dbReference>
<dbReference type="PANTHER" id="PTHR11552:SF186">
    <property type="entry name" value="GLUCOSE-METHANOL-CHOLINE OXIDOREDUCTASE N-TERMINAL DOMAIN-CONTAINING PROTEIN"/>
    <property type="match status" value="1"/>
</dbReference>
<comment type="similarity">
    <text evidence="1">Belongs to the GMC oxidoreductase family.</text>
</comment>